<dbReference type="AlphaFoldDB" id="X0VYT2"/>
<name>X0VYT2_9ZZZZ</name>
<comment type="caution">
    <text evidence="1">The sequence shown here is derived from an EMBL/GenBank/DDBJ whole genome shotgun (WGS) entry which is preliminary data.</text>
</comment>
<accession>X0VYT2</accession>
<proteinExistence type="predicted"/>
<evidence type="ECO:0000313" key="1">
    <source>
        <dbReference type="EMBL" id="GAG16262.1"/>
    </source>
</evidence>
<protein>
    <submittedName>
        <fullName evidence="1">Uncharacterized protein</fullName>
    </submittedName>
</protein>
<reference evidence="1" key="1">
    <citation type="journal article" date="2014" name="Front. Microbiol.">
        <title>High frequency of phylogenetically diverse reductive dehalogenase-homologous genes in deep subseafloor sedimentary metagenomes.</title>
        <authorList>
            <person name="Kawai M."/>
            <person name="Futagami T."/>
            <person name="Toyoda A."/>
            <person name="Takaki Y."/>
            <person name="Nishi S."/>
            <person name="Hori S."/>
            <person name="Arai W."/>
            <person name="Tsubouchi T."/>
            <person name="Morono Y."/>
            <person name="Uchiyama I."/>
            <person name="Ito T."/>
            <person name="Fujiyama A."/>
            <person name="Inagaki F."/>
            <person name="Takami H."/>
        </authorList>
    </citation>
    <scope>NUCLEOTIDE SEQUENCE</scope>
    <source>
        <strain evidence="1">Expedition CK06-06</strain>
    </source>
</reference>
<gene>
    <name evidence="1" type="ORF">S01H1_54309</name>
</gene>
<sequence>MSKEYEFLDGKDFKFPLIKGEVNEDGDYEFELPIELFDGYQVHEKESGEFIGWVDAKNHRIVKYVVNEIIHEEEDKK</sequence>
<organism evidence="1">
    <name type="scientific">marine sediment metagenome</name>
    <dbReference type="NCBI Taxonomy" id="412755"/>
    <lineage>
        <taxon>unclassified sequences</taxon>
        <taxon>metagenomes</taxon>
        <taxon>ecological metagenomes</taxon>
    </lineage>
</organism>
<dbReference type="EMBL" id="BARS01035228">
    <property type="protein sequence ID" value="GAG16262.1"/>
    <property type="molecule type" value="Genomic_DNA"/>
</dbReference>